<evidence type="ECO:0000256" key="2">
    <source>
        <dbReference type="ARBA" id="ARBA00009347"/>
    </source>
</evidence>
<protein>
    <submittedName>
        <fullName evidence="8">Crotonobetainyl-CoA dehydrogenase</fullName>
    </submittedName>
</protein>
<evidence type="ECO:0000259" key="7">
    <source>
        <dbReference type="Pfam" id="PF02771"/>
    </source>
</evidence>
<dbReference type="EMBL" id="JYNX01000092">
    <property type="protein sequence ID" value="KMO67061.1"/>
    <property type="molecule type" value="Genomic_DNA"/>
</dbReference>
<dbReference type="PATRIC" id="fig|1800.3.peg.5669"/>
<dbReference type="PANTHER" id="PTHR43884">
    <property type="entry name" value="ACYL-COA DEHYDROGENASE"/>
    <property type="match status" value="1"/>
</dbReference>
<keyword evidence="9" id="KW-1185">Reference proteome</keyword>
<dbReference type="InterPro" id="IPR036250">
    <property type="entry name" value="AcylCo_DH-like_C"/>
</dbReference>
<evidence type="ECO:0000256" key="4">
    <source>
        <dbReference type="ARBA" id="ARBA00022827"/>
    </source>
</evidence>
<dbReference type="Pfam" id="PF02771">
    <property type="entry name" value="Acyl-CoA_dh_N"/>
    <property type="match status" value="1"/>
</dbReference>
<evidence type="ECO:0000256" key="3">
    <source>
        <dbReference type="ARBA" id="ARBA00022630"/>
    </source>
</evidence>
<dbReference type="InterPro" id="IPR037069">
    <property type="entry name" value="AcylCoA_DH/ox_N_sf"/>
</dbReference>
<dbReference type="InterPro" id="IPR009075">
    <property type="entry name" value="AcylCo_DH/oxidase_C"/>
</dbReference>
<evidence type="ECO:0000259" key="6">
    <source>
        <dbReference type="Pfam" id="PF00441"/>
    </source>
</evidence>
<comment type="similarity">
    <text evidence="2">Belongs to the acyl-CoA dehydrogenase family.</text>
</comment>
<gene>
    <name evidence="8" type="primary">caiA</name>
    <name evidence="8" type="ORF">MCHUDSM44219_05625</name>
</gene>
<dbReference type="InterPro" id="IPR013786">
    <property type="entry name" value="AcylCoA_DH/ox_N"/>
</dbReference>
<dbReference type="Proteomes" id="UP000036176">
    <property type="component" value="Unassembled WGS sequence"/>
</dbReference>
<accession>A0A0J6Y1F9</accession>
<dbReference type="PANTHER" id="PTHR43884:SF20">
    <property type="entry name" value="ACYL-COA DEHYDROGENASE FADE28"/>
    <property type="match status" value="1"/>
</dbReference>
<evidence type="ECO:0000256" key="1">
    <source>
        <dbReference type="ARBA" id="ARBA00001974"/>
    </source>
</evidence>
<feature type="domain" description="Acyl-CoA dehydrogenase/oxidase C-terminal" evidence="6">
    <location>
        <begin position="182"/>
        <end position="300"/>
    </location>
</feature>
<dbReference type="Pfam" id="PF00441">
    <property type="entry name" value="Acyl-CoA_dh_1"/>
    <property type="match status" value="1"/>
</dbReference>
<proteinExistence type="inferred from homology"/>
<dbReference type="RefSeq" id="WP_048421478.1">
    <property type="nucleotide sequence ID" value="NZ_JYNX01000092.1"/>
</dbReference>
<dbReference type="SUPFAM" id="SSF56645">
    <property type="entry name" value="Acyl-CoA dehydrogenase NM domain-like"/>
    <property type="match status" value="1"/>
</dbReference>
<feature type="domain" description="Acyl-CoA dehydrogenase/oxidase N-terminal" evidence="7">
    <location>
        <begin position="11"/>
        <end position="86"/>
    </location>
</feature>
<comment type="cofactor">
    <cofactor evidence="1">
        <name>FAD</name>
        <dbReference type="ChEBI" id="CHEBI:57692"/>
    </cofactor>
</comment>
<dbReference type="InterPro" id="IPR009100">
    <property type="entry name" value="AcylCoA_DH/oxidase_NM_dom_sf"/>
</dbReference>
<evidence type="ECO:0000313" key="9">
    <source>
        <dbReference type="Proteomes" id="UP000036176"/>
    </source>
</evidence>
<dbReference type="Gene3D" id="1.10.540.10">
    <property type="entry name" value="Acyl-CoA dehydrogenase/oxidase, N-terminal domain"/>
    <property type="match status" value="1"/>
</dbReference>
<dbReference type="OrthoDB" id="2450120at2"/>
<keyword evidence="5" id="KW-0560">Oxidoreductase</keyword>
<keyword evidence="4" id="KW-0274">FAD</keyword>
<name>A0A0J6Y1F9_MYCCU</name>
<dbReference type="GO" id="GO:0050660">
    <property type="term" value="F:flavin adenine dinucleotide binding"/>
    <property type="evidence" value="ECO:0007669"/>
    <property type="project" value="InterPro"/>
</dbReference>
<evidence type="ECO:0000256" key="5">
    <source>
        <dbReference type="ARBA" id="ARBA00023002"/>
    </source>
</evidence>
<reference evidence="8 9" key="1">
    <citation type="journal article" date="2015" name="Genome Biol. Evol.">
        <title>Characterization of Three Mycobacterium spp. with Potential Use in Bioremediation by Genome Sequencing and Comparative Genomics.</title>
        <authorList>
            <person name="Das S."/>
            <person name="Pettersson B.M."/>
            <person name="Behra P.R."/>
            <person name="Ramesh M."/>
            <person name="Dasgupta S."/>
            <person name="Bhattacharya A."/>
            <person name="Kirsebom L.A."/>
        </authorList>
    </citation>
    <scope>NUCLEOTIDE SEQUENCE [LARGE SCALE GENOMIC DNA]</scope>
    <source>
        <strain evidence="8 9">DSM 44219</strain>
    </source>
</reference>
<sequence>MSAPHIEPALAEMMDAVFAEHGRDADLWSRLDDLGLVRLTGTEDSGGSGAGWLEAAELVSAAARHGARIPLAEHDLLACWLLDSAGIPVDGARRTVCLLDAQGRATGVPWASSTDRVVTVWQRGDDHVVADVDPTELSITAGTNMIGEPRDTVTADLATLSGATVTAGHVATLRLKAALIRALQICAALDRALELSIEHATTREQFGRALSKFQAVQHLVSDIACEAALARSATEAALSAAVGSDWSAPNLEFLVASARSCAGHATSVVVRNAHQVHGAIGTTSEHRLHAFTRAALAWRSEFGSMRHWDDLLTDMTLHAGPDGLWALIAP</sequence>
<organism evidence="8 9">
    <name type="scientific">Mycolicibacterium chubuense</name>
    <name type="common">Mycobacterium chubuense</name>
    <dbReference type="NCBI Taxonomy" id="1800"/>
    <lineage>
        <taxon>Bacteria</taxon>
        <taxon>Bacillati</taxon>
        <taxon>Actinomycetota</taxon>
        <taxon>Actinomycetes</taxon>
        <taxon>Mycobacteriales</taxon>
        <taxon>Mycobacteriaceae</taxon>
        <taxon>Mycolicibacterium</taxon>
    </lineage>
</organism>
<dbReference type="AlphaFoldDB" id="A0A0J6Y1F9"/>
<dbReference type="Gene3D" id="1.20.140.10">
    <property type="entry name" value="Butyryl-CoA Dehydrogenase, subunit A, domain 3"/>
    <property type="match status" value="1"/>
</dbReference>
<dbReference type="GO" id="GO:0003995">
    <property type="term" value="F:acyl-CoA dehydrogenase activity"/>
    <property type="evidence" value="ECO:0007669"/>
    <property type="project" value="TreeGrafter"/>
</dbReference>
<dbReference type="SUPFAM" id="SSF47203">
    <property type="entry name" value="Acyl-CoA dehydrogenase C-terminal domain-like"/>
    <property type="match status" value="1"/>
</dbReference>
<comment type="caution">
    <text evidence="8">The sequence shown here is derived from an EMBL/GenBank/DDBJ whole genome shotgun (WGS) entry which is preliminary data.</text>
</comment>
<keyword evidence="3" id="KW-0285">Flavoprotein</keyword>
<evidence type="ECO:0000313" key="8">
    <source>
        <dbReference type="EMBL" id="KMO67061.1"/>
    </source>
</evidence>